<sequence>MKLPKTAHTSRPWRIHELAPDFQVEDVWALPTPGGPDDLPRLVSQTVSGDNFPEGAPLIVRVVWAARWKIGALLGWDRPKSGLGSRVASLRDRMPDDLREAPKGPQSDTFPLTPLYLLKDEWAAEMANGTVHTVMHIGWVPDESGGHRGQMTVLVKPNGRFGAAYMAAIKPFRVWIVYPALMREIERSWRAGAEGQPPVRT</sequence>
<dbReference type="Proteomes" id="UP001501637">
    <property type="component" value="Unassembled WGS sequence"/>
</dbReference>
<accession>A0ABP6N108</accession>
<proteinExistence type="predicted"/>
<protein>
    <recommendedName>
        <fullName evidence="3">DUF2867 domain-containing protein</fullName>
    </recommendedName>
</protein>
<dbReference type="EMBL" id="BAAAUG010000123">
    <property type="protein sequence ID" value="GAA3130811.1"/>
    <property type="molecule type" value="Genomic_DNA"/>
</dbReference>
<evidence type="ECO:0000313" key="2">
    <source>
        <dbReference type="Proteomes" id="UP001501637"/>
    </source>
</evidence>
<reference evidence="2" key="1">
    <citation type="journal article" date="2019" name="Int. J. Syst. Evol. Microbiol.">
        <title>The Global Catalogue of Microorganisms (GCM) 10K type strain sequencing project: providing services to taxonomists for standard genome sequencing and annotation.</title>
        <authorList>
            <consortium name="The Broad Institute Genomics Platform"/>
            <consortium name="The Broad Institute Genome Sequencing Center for Infectious Disease"/>
            <person name="Wu L."/>
            <person name="Ma J."/>
        </authorList>
    </citation>
    <scope>NUCLEOTIDE SEQUENCE [LARGE SCALE GENOMIC DNA]</scope>
    <source>
        <strain evidence="2">JCM 9092</strain>
    </source>
</reference>
<comment type="caution">
    <text evidence="1">The sequence shown here is derived from an EMBL/GenBank/DDBJ whole genome shotgun (WGS) entry which is preliminary data.</text>
</comment>
<name>A0ABP6N108_9ACTN</name>
<organism evidence="1 2">
    <name type="scientific">Streptomyces rectiviolaceus</name>
    <dbReference type="NCBI Taxonomy" id="332591"/>
    <lineage>
        <taxon>Bacteria</taxon>
        <taxon>Bacillati</taxon>
        <taxon>Actinomycetota</taxon>
        <taxon>Actinomycetes</taxon>
        <taxon>Kitasatosporales</taxon>
        <taxon>Streptomycetaceae</taxon>
        <taxon>Streptomyces</taxon>
    </lineage>
</organism>
<dbReference type="Pfam" id="PF11066">
    <property type="entry name" value="DUF2867"/>
    <property type="match status" value="1"/>
</dbReference>
<dbReference type="InterPro" id="IPR021295">
    <property type="entry name" value="DUF2867"/>
</dbReference>
<dbReference type="RefSeq" id="WP_344526029.1">
    <property type="nucleotide sequence ID" value="NZ_BAAAUG010000123.1"/>
</dbReference>
<evidence type="ECO:0000313" key="1">
    <source>
        <dbReference type="EMBL" id="GAA3130811.1"/>
    </source>
</evidence>
<keyword evidence="2" id="KW-1185">Reference proteome</keyword>
<gene>
    <name evidence="1" type="ORF">GCM10010449_59900</name>
</gene>
<evidence type="ECO:0008006" key="3">
    <source>
        <dbReference type="Google" id="ProtNLM"/>
    </source>
</evidence>